<comment type="caution">
    <text evidence="1">The sequence shown here is derived from an EMBL/GenBank/DDBJ whole genome shotgun (WGS) entry which is preliminary data.</text>
</comment>
<organism evidence="1 2">
    <name type="scientific">Candidatus Yanofskybacteria bacterium RIFCSPHIGHO2_01_FULL_48_25b</name>
    <dbReference type="NCBI Taxonomy" id="1802672"/>
    <lineage>
        <taxon>Bacteria</taxon>
        <taxon>Candidatus Yanofskyibacteriota</taxon>
    </lineage>
</organism>
<sequence>MANPKEKLAKMLRTSADLIVGLDSVPDMAEKVVLENDAIIDSILTEAGLDRNSSAEEVGAAIANSLAEKLSGLRLDEIISVPKPEGFFVREEKAAEILQKFPPLELLNHFGAASIKDLLQKEDIDSILASLRFTESQEWMHEFFDKAYAGLEPNDFVPRPARIKTLDGQWLELARKFVGKKLHNVSHLKEFGIIFIIPEENGNKFENLRVIIMLLHYLNEVSYYSRLFRKFSNDADFVSKLKSLLRGDVPALPAIRSRKPAAWAVIQRYLFKEDPNDPRLFMPHVNPEAEHWYKVSERLGITDWNWCGDFFKTADNREKFVSFNFTDVIMSQAAAEEYSYHQQEALWNRIFTEYTGRDRMNELIEENIIKGFIEL</sequence>
<evidence type="ECO:0000313" key="2">
    <source>
        <dbReference type="Proteomes" id="UP000177605"/>
    </source>
</evidence>
<gene>
    <name evidence="1" type="ORF">A2669_02095</name>
</gene>
<proteinExistence type="predicted"/>
<name>A0A1F8F5G3_9BACT</name>
<dbReference type="Proteomes" id="UP000177605">
    <property type="component" value="Unassembled WGS sequence"/>
</dbReference>
<accession>A0A1F8F5G3</accession>
<reference evidence="1 2" key="1">
    <citation type="journal article" date="2016" name="Nat. Commun.">
        <title>Thousands of microbial genomes shed light on interconnected biogeochemical processes in an aquifer system.</title>
        <authorList>
            <person name="Anantharaman K."/>
            <person name="Brown C.T."/>
            <person name="Hug L.A."/>
            <person name="Sharon I."/>
            <person name="Castelle C.J."/>
            <person name="Probst A.J."/>
            <person name="Thomas B.C."/>
            <person name="Singh A."/>
            <person name="Wilkins M.J."/>
            <person name="Karaoz U."/>
            <person name="Brodie E.L."/>
            <person name="Williams K.H."/>
            <person name="Hubbard S.S."/>
            <person name="Banfield J.F."/>
        </authorList>
    </citation>
    <scope>NUCLEOTIDE SEQUENCE [LARGE SCALE GENOMIC DNA]</scope>
</reference>
<protein>
    <submittedName>
        <fullName evidence="1">Uncharacterized protein</fullName>
    </submittedName>
</protein>
<evidence type="ECO:0000313" key="1">
    <source>
        <dbReference type="EMBL" id="OGN07486.1"/>
    </source>
</evidence>
<dbReference type="AlphaFoldDB" id="A0A1F8F5G3"/>
<dbReference type="EMBL" id="MGJM01000001">
    <property type="protein sequence ID" value="OGN07486.1"/>
    <property type="molecule type" value="Genomic_DNA"/>
</dbReference>